<protein>
    <submittedName>
        <fullName evidence="1">Uncharacterized protein</fullName>
    </submittedName>
</protein>
<accession>A0ACC1TF56</accession>
<evidence type="ECO:0000313" key="2">
    <source>
        <dbReference type="Proteomes" id="UP001148662"/>
    </source>
</evidence>
<dbReference type="EMBL" id="JANHOG010000003">
    <property type="protein sequence ID" value="KAJ3559922.1"/>
    <property type="molecule type" value="Genomic_DNA"/>
</dbReference>
<proteinExistence type="predicted"/>
<sequence>MTTPKSSASELRALVDLLNGAVTQIEAACASRSQTFPPSHDPFSLESEAARMSPDVLLPGNIIVAAAQQLIAAVRIPALALTLTGLSAYRTASLRLAISVHVSEILREAGPQGLHVKEIAAKTKISPVKLARVLRLLATNHIYKEVAPDVFANNRLSSVLDTGKPVAAILEAPENKFDGTSGISAVLEHLTDSGLTVSGYLAETIMDPHTSFSEEANETAFNKAFSTMLSAFAWAELPENHLRLKRFTIGMKGTQNMVPSGIILENFDWKNLPKGSVLVDVGGGTGHQSLVARAHEHMDVVIQDRGPVISQAVKYWESQFSEAVKAGRVKFQAHDFFMPQPVKEPAVFMLCHILHDWSDKYALIILKQLRAAAGPHTQLLVIDYTIQYACVDSSTRDIPGTEIQLPPAPLLANQGAARVMPYYVDIHMMGMANGIERTVPHFQKLFEQAGWRLSQVFYAPSSLENSKLVAVPI</sequence>
<keyword evidence="2" id="KW-1185">Reference proteome</keyword>
<dbReference type="Proteomes" id="UP001148662">
    <property type="component" value="Unassembled WGS sequence"/>
</dbReference>
<reference evidence="1" key="1">
    <citation type="submission" date="2022-07" db="EMBL/GenBank/DDBJ databases">
        <title>Genome Sequence of Phlebia brevispora.</title>
        <authorList>
            <person name="Buettner E."/>
        </authorList>
    </citation>
    <scope>NUCLEOTIDE SEQUENCE</scope>
    <source>
        <strain evidence="1">MPL23</strain>
    </source>
</reference>
<organism evidence="1 2">
    <name type="scientific">Phlebia brevispora</name>
    <dbReference type="NCBI Taxonomy" id="194682"/>
    <lineage>
        <taxon>Eukaryota</taxon>
        <taxon>Fungi</taxon>
        <taxon>Dikarya</taxon>
        <taxon>Basidiomycota</taxon>
        <taxon>Agaricomycotina</taxon>
        <taxon>Agaricomycetes</taxon>
        <taxon>Polyporales</taxon>
        <taxon>Meruliaceae</taxon>
        <taxon>Phlebia</taxon>
    </lineage>
</organism>
<evidence type="ECO:0000313" key="1">
    <source>
        <dbReference type="EMBL" id="KAJ3559922.1"/>
    </source>
</evidence>
<name>A0ACC1TF56_9APHY</name>
<comment type="caution">
    <text evidence="1">The sequence shown here is derived from an EMBL/GenBank/DDBJ whole genome shotgun (WGS) entry which is preliminary data.</text>
</comment>
<gene>
    <name evidence="1" type="ORF">NM688_g32</name>
</gene>